<feature type="transmembrane region" description="Helical" evidence="7">
    <location>
        <begin position="448"/>
        <end position="466"/>
    </location>
</feature>
<dbReference type="KEGG" id="rfr:Rfer_4038"/>
<dbReference type="PANTHER" id="PTHR30353">
    <property type="entry name" value="INNER MEMBRANE PROTEIN DEDA-RELATED"/>
    <property type="match status" value="1"/>
</dbReference>
<dbReference type="InterPro" id="IPR032816">
    <property type="entry name" value="VTT_dom"/>
</dbReference>
<feature type="transmembrane region" description="Helical" evidence="7">
    <location>
        <begin position="296"/>
        <end position="315"/>
    </location>
</feature>
<feature type="transmembrane region" description="Helical" evidence="7">
    <location>
        <begin position="141"/>
        <end position="163"/>
    </location>
</feature>
<evidence type="ECO:0000256" key="1">
    <source>
        <dbReference type="ARBA" id="ARBA00004651"/>
    </source>
</evidence>
<dbReference type="Gene3D" id="1.20.144.10">
    <property type="entry name" value="Phosphatidic acid phosphatase type 2/haloperoxidase"/>
    <property type="match status" value="2"/>
</dbReference>
<dbReference type="STRING" id="338969.Rfer_4038"/>
<feature type="transmembrane region" description="Helical" evidence="7">
    <location>
        <begin position="322"/>
        <end position="339"/>
    </location>
</feature>
<dbReference type="RefSeq" id="WP_011466298.1">
    <property type="nucleotide sequence ID" value="NC_007908.1"/>
</dbReference>
<evidence type="ECO:0000256" key="2">
    <source>
        <dbReference type="ARBA" id="ARBA00010792"/>
    </source>
</evidence>
<feature type="transmembrane region" description="Helical" evidence="7">
    <location>
        <begin position="391"/>
        <end position="411"/>
    </location>
</feature>
<keyword evidence="4 7" id="KW-0812">Transmembrane</keyword>
<dbReference type="eggNOG" id="COG0586">
    <property type="taxonomic scope" value="Bacteria"/>
</dbReference>
<reference evidence="10" key="1">
    <citation type="submission" date="2006-02" db="EMBL/GenBank/DDBJ databases">
        <title>Complete sequence of chromosome of Rhodoferax ferrireducens DSM 15236.</title>
        <authorList>
            <person name="Copeland A."/>
            <person name="Lucas S."/>
            <person name="Lapidus A."/>
            <person name="Barry K."/>
            <person name="Detter J.C."/>
            <person name="Glavina del Rio T."/>
            <person name="Hammon N."/>
            <person name="Israni S."/>
            <person name="Pitluck S."/>
            <person name="Brettin T."/>
            <person name="Bruce D."/>
            <person name="Han C."/>
            <person name="Tapia R."/>
            <person name="Gilna P."/>
            <person name="Kiss H."/>
            <person name="Schmutz J."/>
            <person name="Larimer F."/>
            <person name="Land M."/>
            <person name="Kyrpides N."/>
            <person name="Ivanova N."/>
            <person name="Richardson P."/>
        </authorList>
    </citation>
    <scope>NUCLEOTIDE SEQUENCE [LARGE SCALE GENOMIC DNA]</scope>
    <source>
        <strain evidence="10">ATCC BAA-621 / DSM 15236 / T118</strain>
    </source>
</reference>
<dbReference type="CDD" id="cd03392">
    <property type="entry name" value="PAP2_like_2"/>
    <property type="match status" value="1"/>
</dbReference>
<dbReference type="eggNOG" id="COG0671">
    <property type="taxonomic scope" value="Bacteria"/>
</dbReference>
<comment type="similarity">
    <text evidence="2">Belongs to the DedA family.</text>
</comment>
<evidence type="ECO:0000259" key="8">
    <source>
        <dbReference type="SMART" id="SM00014"/>
    </source>
</evidence>
<feature type="transmembrane region" description="Helical" evidence="7">
    <location>
        <begin position="12"/>
        <end position="35"/>
    </location>
</feature>
<dbReference type="InterPro" id="IPR025902">
    <property type="entry name" value="LssY-like-C_dom"/>
</dbReference>
<feature type="transmembrane region" description="Helical" evidence="7">
    <location>
        <begin position="359"/>
        <end position="379"/>
    </location>
</feature>
<dbReference type="Proteomes" id="UP000008332">
    <property type="component" value="Chromosome"/>
</dbReference>
<protein>
    <submittedName>
        <fullName evidence="9">Phosphoesterase, PA-phosphatase related</fullName>
    </submittedName>
</protein>
<dbReference type="InterPro" id="IPR000326">
    <property type="entry name" value="PAP2/HPO"/>
</dbReference>
<evidence type="ECO:0000256" key="3">
    <source>
        <dbReference type="ARBA" id="ARBA00022475"/>
    </source>
</evidence>
<evidence type="ECO:0000256" key="5">
    <source>
        <dbReference type="ARBA" id="ARBA00022989"/>
    </source>
</evidence>
<proteinExistence type="inferred from homology"/>
<comment type="subcellular location">
    <subcellularLocation>
        <location evidence="1">Cell membrane</location>
        <topology evidence="1">Multi-pass membrane protein</topology>
    </subcellularLocation>
</comment>
<dbReference type="Pfam" id="PF14067">
    <property type="entry name" value="LssY_C"/>
    <property type="match status" value="1"/>
</dbReference>
<dbReference type="GO" id="GO:0005886">
    <property type="term" value="C:plasma membrane"/>
    <property type="evidence" value="ECO:0007669"/>
    <property type="project" value="UniProtKB-SubCell"/>
</dbReference>
<evidence type="ECO:0000313" key="10">
    <source>
        <dbReference type="Proteomes" id="UP000008332"/>
    </source>
</evidence>
<feature type="transmembrane region" description="Helical" evidence="7">
    <location>
        <begin position="417"/>
        <end position="436"/>
    </location>
</feature>
<accession>Q21R67</accession>
<feature type="transmembrane region" description="Helical" evidence="7">
    <location>
        <begin position="55"/>
        <end position="76"/>
    </location>
</feature>
<sequence length="662" mass="71452">MQALINALSQHPLLALAAVFAASLLEAVAVIGTVIPGSSVVVVGGVLVGLQVLDPWWAALAAVTGATLGDGMSYWLGRHYHERLLNLWPLKKYPALFESGQAYFTRNGGKSVFLGRFLGPVRAIVPVVAGMSDMPAPRFMVVNVLSAIAWAGVHLLPGVLFGASLQLAGAVSSRLLILLLGLVATVWLCAVLLRLARRRVWPLVIRWRDHAVAWARARPGVLPRVILSLLDPARAESLGLLIAALLLLGGAWMFLGILEDVLSNDPLVQFDHVVFTALQQLRSAWADRLMITATELGSTPVAFAVIAAVALLLALKRCWRTLAYWLTAVGFAQALVWILKLTLGRARPITMYAGMEQFSFPSGHAASSIVLYGFLAVLLARGKSPRVRSAITLVVVLLVGLVSFSRLYLGAHWLSDVLASLSLGTAWVALLSMAYLQHVRGERLPARALSLTALGALVLAGAGVVATHRAADVIRYAPRQAGATVTLSDWPSGGWLRLLARRTEVDGDYEEPLALQWAGTADRIEQVLQAGGWQRPPPWASRAALLWLLPSSPAGQLPVLAKFHQGEAPTMSFEQELDPSQRLVIRLWRSSYSVNTANNPAAPLWVGMVTRERLTHPAGLLTLARTDPDFAASTAQFAMLLQTHKVAVTIRHRDALAVLLLQ</sequence>
<dbReference type="PANTHER" id="PTHR30353:SF15">
    <property type="entry name" value="INNER MEMBRANE PROTEIN YABI"/>
    <property type="match status" value="1"/>
</dbReference>
<keyword evidence="10" id="KW-1185">Reference proteome</keyword>
<dbReference type="HOGENOM" id="CLU_025730_2_0_4"/>
<evidence type="ECO:0000256" key="6">
    <source>
        <dbReference type="ARBA" id="ARBA00023136"/>
    </source>
</evidence>
<feature type="transmembrane region" description="Helical" evidence="7">
    <location>
        <begin position="175"/>
        <end position="196"/>
    </location>
</feature>
<feature type="domain" description="Phosphatidic acid phosphatase type 2/haloperoxidase" evidence="8">
    <location>
        <begin position="323"/>
        <end position="432"/>
    </location>
</feature>
<dbReference type="SUPFAM" id="SSF48317">
    <property type="entry name" value="Acid phosphatase/Vanadium-dependent haloperoxidase"/>
    <property type="match status" value="1"/>
</dbReference>
<dbReference type="Pfam" id="PF01569">
    <property type="entry name" value="PAP2"/>
    <property type="match status" value="1"/>
</dbReference>
<dbReference type="EMBL" id="CP000267">
    <property type="protein sequence ID" value="ABD71736.1"/>
    <property type="molecule type" value="Genomic_DNA"/>
</dbReference>
<gene>
    <name evidence="9" type="ordered locus">Rfer_4038</name>
</gene>
<keyword evidence="6 7" id="KW-0472">Membrane</keyword>
<name>Q21R67_ALBFT</name>
<evidence type="ECO:0000256" key="4">
    <source>
        <dbReference type="ARBA" id="ARBA00022692"/>
    </source>
</evidence>
<organism evidence="9 10">
    <name type="scientific">Albidiferax ferrireducens (strain ATCC BAA-621 / DSM 15236 / T118)</name>
    <name type="common">Rhodoferax ferrireducens</name>
    <dbReference type="NCBI Taxonomy" id="338969"/>
    <lineage>
        <taxon>Bacteria</taxon>
        <taxon>Pseudomonadati</taxon>
        <taxon>Pseudomonadota</taxon>
        <taxon>Betaproteobacteria</taxon>
        <taxon>Burkholderiales</taxon>
        <taxon>Comamonadaceae</taxon>
        <taxon>Rhodoferax</taxon>
    </lineage>
</organism>
<dbReference type="InterPro" id="IPR036938">
    <property type="entry name" value="PAP2/HPO_sf"/>
</dbReference>
<dbReference type="AlphaFoldDB" id="Q21R67"/>
<dbReference type="InterPro" id="IPR032818">
    <property type="entry name" value="DedA-like"/>
</dbReference>
<evidence type="ECO:0000256" key="7">
    <source>
        <dbReference type="SAM" id="Phobius"/>
    </source>
</evidence>
<keyword evidence="5 7" id="KW-1133">Transmembrane helix</keyword>
<keyword evidence="3" id="KW-1003">Cell membrane</keyword>
<feature type="transmembrane region" description="Helical" evidence="7">
    <location>
        <begin position="238"/>
        <end position="258"/>
    </location>
</feature>
<dbReference type="Pfam" id="PF09335">
    <property type="entry name" value="VTT_dom"/>
    <property type="match status" value="1"/>
</dbReference>
<dbReference type="SMART" id="SM00014">
    <property type="entry name" value="acidPPc"/>
    <property type="match status" value="1"/>
</dbReference>
<evidence type="ECO:0000313" key="9">
    <source>
        <dbReference type="EMBL" id="ABD71736.1"/>
    </source>
</evidence>